<feature type="domain" description="Myb-like" evidence="2">
    <location>
        <begin position="484"/>
        <end position="532"/>
    </location>
</feature>
<dbReference type="InterPro" id="IPR001005">
    <property type="entry name" value="SANT/Myb"/>
</dbReference>
<evidence type="ECO:0000256" key="1">
    <source>
        <dbReference type="SAM" id="MobiDB-lite"/>
    </source>
</evidence>
<dbReference type="PANTHER" id="PTHR22929">
    <property type="entry name" value="RNA POLYMERASE III TRANSCRIPTION INITIATION FACTOR B"/>
    <property type="match status" value="1"/>
</dbReference>
<dbReference type="EMBL" id="MU865913">
    <property type="protein sequence ID" value="KAK4455850.1"/>
    <property type="molecule type" value="Genomic_DNA"/>
</dbReference>
<dbReference type="Gene3D" id="1.10.10.60">
    <property type="entry name" value="Homeodomain-like"/>
    <property type="match status" value="1"/>
</dbReference>
<comment type="caution">
    <text evidence="3">The sequence shown here is derived from an EMBL/GenBank/DDBJ whole genome shotgun (WGS) entry which is preliminary data.</text>
</comment>
<dbReference type="SMART" id="SM00717">
    <property type="entry name" value="SANT"/>
    <property type="match status" value="1"/>
</dbReference>
<dbReference type="CDD" id="cd00167">
    <property type="entry name" value="SANT"/>
    <property type="match status" value="1"/>
</dbReference>
<feature type="compositionally biased region" description="Pro residues" evidence="1">
    <location>
        <begin position="116"/>
        <end position="129"/>
    </location>
</feature>
<proteinExistence type="predicted"/>
<feature type="compositionally biased region" description="Basic residues" evidence="1">
    <location>
        <begin position="616"/>
        <end position="625"/>
    </location>
</feature>
<dbReference type="GO" id="GO:0000126">
    <property type="term" value="C:transcription factor TFIIIB complex"/>
    <property type="evidence" value="ECO:0007669"/>
    <property type="project" value="TreeGrafter"/>
</dbReference>
<feature type="compositionally biased region" description="Low complexity" evidence="1">
    <location>
        <begin position="85"/>
        <end position="109"/>
    </location>
</feature>
<dbReference type="GO" id="GO:0070898">
    <property type="term" value="P:RNA polymerase III preinitiation complex assembly"/>
    <property type="evidence" value="ECO:0007669"/>
    <property type="project" value="TreeGrafter"/>
</dbReference>
<evidence type="ECO:0000313" key="4">
    <source>
        <dbReference type="Proteomes" id="UP001321760"/>
    </source>
</evidence>
<evidence type="ECO:0000313" key="3">
    <source>
        <dbReference type="EMBL" id="KAK4455850.1"/>
    </source>
</evidence>
<gene>
    <name evidence="3" type="ORF">QBC34DRAFT_388104</name>
</gene>
<organism evidence="3 4">
    <name type="scientific">Podospora aff. communis PSN243</name>
    <dbReference type="NCBI Taxonomy" id="3040156"/>
    <lineage>
        <taxon>Eukaryota</taxon>
        <taxon>Fungi</taxon>
        <taxon>Dikarya</taxon>
        <taxon>Ascomycota</taxon>
        <taxon>Pezizomycotina</taxon>
        <taxon>Sordariomycetes</taxon>
        <taxon>Sordariomycetidae</taxon>
        <taxon>Sordariales</taxon>
        <taxon>Podosporaceae</taxon>
        <taxon>Podospora</taxon>
    </lineage>
</organism>
<dbReference type="AlphaFoldDB" id="A0AAV9H6Y8"/>
<feature type="compositionally biased region" description="Low complexity" evidence="1">
    <location>
        <begin position="157"/>
        <end position="174"/>
    </location>
</feature>
<dbReference type="Proteomes" id="UP001321760">
    <property type="component" value="Unassembled WGS sequence"/>
</dbReference>
<feature type="region of interest" description="Disordered" evidence="1">
    <location>
        <begin position="374"/>
        <end position="422"/>
    </location>
</feature>
<feature type="compositionally biased region" description="Basic and acidic residues" evidence="1">
    <location>
        <begin position="374"/>
        <end position="385"/>
    </location>
</feature>
<dbReference type="Pfam" id="PF15963">
    <property type="entry name" value="Myb_DNA-bind_7"/>
    <property type="match status" value="1"/>
</dbReference>
<protein>
    <recommendedName>
        <fullName evidence="2">Myb-like domain-containing protein</fullName>
    </recommendedName>
</protein>
<dbReference type="GO" id="GO:0001156">
    <property type="term" value="F:TFIIIC-class transcription factor complex binding"/>
    <property type="evidence" value="ECO:0007669"/>
    <property type="project" value="TreeGrafter"/>
</dbReference>
<dbReference type="SUPFAM" id="SSF46689">
    <property type="entry name" value="Homeodomain-like"/>
    <property type="match status" value="1"/>
</dbReference>
<feature type="compositionally biased region" description="Basic and acidic residues" evidence="1">
    <location>
        <begin position="589"/>
        <end position="608"/>
    </location>
</feature>
<feature type="compositionally biased region" description="Polar residues" evidence="1">
    <location>
        <begin position="175"/>
        <end position="224"/>
    </location>
</feature>
<feature type="region of interest" description="Disordered" evidence="1">
    <location>
        <begin position="573"/>
        <end position="632"/>
    </location>
</feature>
<dbReference type="PANTHER" id="PTHR22929:SF0">
    <property type="entry name" value="TRANSCRIPTION FACTOR TFIIIB COMPONENT B'' HOMOLOG"/>
    <property type="match status" value="1"/>
</dbReference>
<dbReference type="InterPro" id="IPR039467">
    <property type="entry name" value="TFIIIB_B''_Myb"/>
</dbReference>
<feature type="region of interest" description="Disordered" evidence="1">
    <location>
        <begin position="1"/>
        <end position="358"/>
    </location>
</feature>
<reference evidence="3" key="1">
    <citation type="journal article" date="2023" name="Mol. Phylogenet. Evol.">
        <title>Genome-scale phylogeny and comparative genomics of the fungal order Sordariales.</title>
        <authorList>
            <person name="Hensen N."/>
            <person name="Bonometti L."/>
            <person name="Westerberg I."/>
            <person name="Brannstrom I.O."/>
            <person name="Guillou S."/>
            <person name="Cros-Aarteil S."/>
            <person name="Calhoun S."/>
            <person name="Haridas S."/>
            <person name="Kuo A."/>
            <person name="Mondo S."/>
            <person name="Pangilinan J."/>
            <person name="Riley R."/>
            <person name="LaButti K."/>
            <person name="Andreopoulos B."/>
            <person name="Lipzen A."/>
            <person name="Chen C."/>
            <person name="Yan M."/>
            <person name="Daum C."/>
            <person name="Ng V."/>
            <person name="Clum A."/>
            <person name="Steindorff A."/>
            <person name="Ohm R.A."/>
            <person name="Martin F."/>
            <person name="Silar P."/>
            <person name="Natvig D.O."/>
            <person name="Lalanne C."/>
            <person name="Gautier V."/>
            <person name="Ament-Velasquez S.L."/>
            <person name="Kruys A."/>
            <person name="Hutchinson M.I."/>
            <person name="Powell A.J."/>
            <person name="Barry K."/>
            <person name="Miller A.N."/>
            <person name="Grigoriev I.V."/>
            <person name="Debuchy R."/>
            <person name="Gladieux P."/>
            <person name="Hiltunen Thoren M."/>
            <person name="Johannesson H."/>
        </authorList>
    </citation>
    <scope>NUCLEOTIDE SEQUENCE</scope>
    <source>
        <strain evidence="3">PSN243</strain>
    </source>
</reference>
<feature type="compositionally biased region" description="Pro residues" evidence="1">
    <location>
        <begin position="34"/>
        <end position="51"/>
    </location>
</feature>
<sequence length="632" mass="67801">MMLKGKGGFKPKIARRNAPTPGTQNSDRASQAPAPTPSESQPPPSASPAPPSTEEAIQASDATPTPAAEPEQVTPKPAPRRRTAVRLSAAASAEVAAAAANETPVETPAVQRLQTPEPPPSADPPPPIEDVPSREETATGPLTPVATAQNAAVSILASPPASSRGSAPSASAPPTQSVDSQQAPSRTSLRWSRASSTQNEAAQTGTPAPSGATSGEARPSTSAGPASEALANESQPSDPTAAPKAAAPRGRKRNTAATTVDEEADTNGAESSTAPKKKARVARRAAALPGEEGYQTAAERRAAGTAKRGQKRRSAQATEGDATETGAEGSDARPRRKSARPQREATPEDAENVQIDKTQVKMADLIKDMRIGKKFSLHDELIERERKKRQKKKTDEEEAAEKADAPAAAAAKDSTAEPEGRTSALAPVGETYQIIDGEIVVDQRSLRVNRHARAAQEAGVLEEREEDDFTHQITSATYLRRNMRPQQWTDEETDKFYWALSMFGTDFETIARMFPGKQRKHIKLKFNREERSAPARIETALVGQKTVGMDMEVYKRHTGSEYETTEAIYAEQKRAEDEFEAQQKAAQQAKEDEARKKAEELFGKKNQEGDEAEGGKKKKGRGRKAKVVEAVW</sequence>
<dbReference type="InterPro" id="IPR009057">
    <property type="entry name" value="Homeodomain-like_sf"/>
</dbReference>
<evidence type="ECO:0000259" key="2">
    <source>
        <dbReference type="SMART" id="SM00717"/>
    </source>
</evidence>
<name>A0AAV9H6Y8_9PEZI</name>
<reference evidence="3" key="2">
    <citation type="submission" date="2023-05" db="EMBL/GenBank/DDBJ databases">
        <authorList>
            <consortium name="Lawrence Berkeley National Laboratory"/>
            <person name="Steindorff A."/>
            <person name="Hensen N."/>
            <person name="Bonometti L."/>
            <person name="Westerberg I."/>
            <person name="Brannstrom I.O."/>
            <person name="Guillou S."/>
            <person name="Cros-Aarteil S."/>
            <person name="Calhoun S."/>
            <person name="Haridas S."/>
            <person name="Kuo A."/>
            <person name="Mondo S."/>
            <person name="Pangilinan J."/>
            <person name="Riley R."/>
            <person name="Labutti K."/>
            <person name="Andreopoulos B."/>
            <person name="Lipzen A."/>
            <person name="Chen C."/>
            <person name="Yanf M."/>
            <person name="Daum C."/>
            <person name="Ng V."/>
            <person name="Clum A."/>
            <person name="Ohm R."/>
            <person name="Martin F."/>
            <person name="Silar P."/>
            <person name="Natvig D."/>
            <person name="Lalanne C."/>
            <person name="Gautier V."/>
            <person name="Ament-Velasquez S.L."/>
            <person name="Kruys A."/>
            <person name="Hutchinson M.I."/>
            <person name="Powell A.J."/>
            <person name="Barry K."/>
            <person name="Miller A.N."/>
            <person name="Grigoriev I.V."/>
            <person name="Debuchy R."/>
            <person name="Gladieux P."/>
            <person name="Thoren M.H."/>
            <person name="Johannesson H."/>
        </authorList>
    </citation>
    <scope>NUCLEOTIDE SEQUENCE</scope>
    <source>
        <strain evidence="3">PSN243</strain>
    </source>
</reference>
<accession>A0AAV9H6Y8</accession>
<keyword evidence="4" id="KW-1185">Reference proteome</keyword>